<name>A0AAV2MXP5_9HYME</name>
<dbReference type="AlphaFoldDB" id="A0AAV2MXP5"/>
<organism evidence="2 3">
    <name type="scientific">Lasius platythorax</name>
    <dbReference type="NCBI Taxonomy" id="488582"/>
    <lineage>
        <taxon>Eukaryota</taxon>
        <taxon>Metazoa</taxon>
        <taxon>Ecdysozoa</taxon>
        <taxon>Arthropoda</taxon>
        <taxon>Hexapoda</taxon>
        <taxon>Insecta</taxon>
        <taxon>Pterygota</taxon>
        <taxon>Neoptera</taxon>
        <taxon>Endopterygota</taxon>
        <taxon>Hymenoptera</taxon>
        <taxon>Apocrita</taxon>
        <taxon>Aculeata</taxon>
        <taxon>Formicoidea</taxon>
        <taxon>Formicidae</taxon>
        <taxon>Formicinae</taxon>
        <taxon>Lasius</taxon>
        <taxon>Lasius</taxon>
    </lineage>
</organism>
<gene>
    <name evidence="2" type="ORF">LPLAT_LOCUS5525</name>
</gene>
<accession>A0AAV2MXP5</accession>
<protein>
    <submittedName>
        <fullName evidence="2">Uncharacterized protein</fullName>
    </submittedName>
</protein>
<evidence type="ECO:0000313" key="2">
    <source>
        <dbReference type="EMBL" id="CAL1672119.1"/>
    </source>
</evidence>
<proteinExistence type="predicted"/>
<reference evidence="2" key="1">
    <citation type="submission" date="2024-04" db="EMBL/GenBank/DDBJ databases">
        <authorList>
            <consortium name="Molecular Ecology Group"/>
        </authorList>
    </citation>
    <scope>NUCLEOTIDE SEQUENCE</scope>
</reference>
<keyword evidence="3" id="KW-1185">Reference proteome</keyword>
<comment type="caution">
    <text evidence="2">The sequence shown here is derived from an EMBL/GenBank/DDBJ whole genome shotgun (WGS) entry which is preliminary data.</text>
</comment>
<feature type="region of interest" description="Disordered" evidence="1">
    <location>
        <begin position="1"/>
        <end position="26"/>
    </location>
</feature>
<sequence length="209" mass="23230">MLQCVDEQETTQSGKSTSTKEARAVADGKVMDSDANSEIGEAQATHKLYHIAVEFPKKRPESRLANRRAGAKSAAVRNVPVNEKGLRHMCRIFSVLKGESRVFTAYGHLEDRPVKILFDMRGDFDVATTVAVRYNSGSKLDLEYVNDPQNIPAYLKAQKNVKIQAVNCHVAVRGSAIAIQPMLLRGEDPVVLLSRYSSEKFFLHLKNQA</sequence>
<evidence type="ECO:0000313" key="3">
    <source>
        <dbReference type="Proteomes" id="UP001497644"/>
    </source>
</evidence>
<evidence type="ECO:0000256" key="1">
    <source>
        <dbReference type="SAM" id="MobiDB-lite"/>
    </source>
</evidence>
<dbReference type="EMBL" id="CAXIPU020000446">
    <property type="protein sequence ID" value="CAL1672119.1"/>
    <property type="molecule type" value="Genomic_DNA"/>
</dbReference>
<dbReference type="Proteomes" id="UP001497644">
    <property type="component" value="Unassembled WGS sequence"/>
</dbReference>